<keyword evidence="4" id="KW-0449">Lipoprotein</keyword>
<keyword evidence="2" id="KW-0472">Membrane</keyword>
<keyword evidence="6" id="KW-1185">Reference proteome</keyword>
<reference evidence="4" key="1">
    <citation type="submission" date="2022-12" db="EMBL/GenBank/DDBJ databases">
        <title>Reclassification of two methanogenic archaea species isolated from the Kolyma lowland permafrost.</title>
        <authorList>
            <person name="Trubitsyn V.E."/>
            <person name="Rivkina E.M."/>
            <person name="Shcherbakova V.A."/>
        </authorList>
    </citation>
    <scope>NUCLEOTIDE SEQUENCE</scope>
    <source>
        <strain evidence="4">M2</strain>
        <strain evidence="5">MK4</strain>
    </source>
</reference>
<proteinExistence type="predicted"/>
<evidence type="ECO:0000256" key="1">
    <source>
        <dbReference type="SAM" id="MobiDB-lite"/>
    </source>
</evidence>
<keyword evidence="2" id="KW-0812">Transmembrane</keyword>
<dbReference type="InterPro" id="IPR036388">
    <property type="entry name" value="WH-like_DNA-bd_sf"/>
</dbReference>
<accession>A0A9E5A0J2</accession>
<feature type="transmembrane region" description="Helical" evidence="2">
    <location>
        <begin position="70"/>
        <end position="92"/>
    </location>
</feature>
<comment type="caution">
    <text evidence="4">The sequence shown here is derived from an EMBL/GenBank/DDBJ whole genome shotgun (WGS) entry which is preliminary data.</text>
</comment>
<evidence type="ECO:0000256" key="2">
    <source>
        <dbReference type="SAM" id="Phobius"/>
    </source>
</evidence>
<evidence type="ECO:0000259" key="3">
    <source>
        <dbReference type="Pfam" id="PF07553"/>
    </source>
</evidence>
<feature type="domain" description="Putative host cell surface-exposed lipoprotein Ltp-like HTH region" evidence="3">
    <location>
        <begin position="224"/>
        <end position="265"/>
    </location>
</feature>
<feature type="compositionally biased region" description="Low complexity" evidence="1">
    <location>
        <begin position="201"/>
        <end position="222"/>
    </location>
</feature>
<feature type="domain" description="Putative host cell surface-exposed lipoprotein Ltp-like HTH region" evidence="3">
    <location>
        <begin position="269"/>
        <end position="312"/>
    </location>
</feature>
<protein>
    <submittedName>
        <fullName evidence="4">Ltp family lipoprotein</fullName>
    </submittedName>
</protein>
<dbReference type="EMBL" id="JAPVES010000030">
    <property type="protein sequence ID" value="MCZ3374232.1"/>
    <property type="molecule type" value="Genomic_DNA"/>
</dbReference>
<evidence type="ECO:0000313" key="4">
    <source>
        <dbReference type="EMBL" id="MCZ3366624.1"/>
    </source>
</evidence>
<dbReference type="Pfam" id="PF07553">
    <property type="entry name" value="Lipoprotein_Ltp"/>
    <property type="match status" value="2"/>
</dbReference>
<dbReference type="Gene3D" id="1.10.10.10">
    <property type="entry name" value="Winged helix-like DNA-binding domain superfamily/Winged helix DNA-binding domain"/>
    <property type="match status" value="2"/>
</dbReference>
<dbReference type="Proteomes" id="UP001068021">
    <property type="component" value="Unassembled WGS sequence"/>
</dbReference>
<evidence type="ECO:0000313" key="5">
    <source>
        <dbReference type="EMBL" id="MCZ3374232.1"/>
    </source>
</evidence>
<dbReference type="RefSeq" id="WP_052376127.1">
    <property type="nucleotide sequence ID" value="NZ_JAPVER010000020.1"/>
</dbReference>
<dbReference type="Proteomes" id="UP001074446">
    <property type="component" value="Unassembled WGS sequence"/>
</dbReference>
<name>A0A9E5A0J2_9EURY</name>
<dbReference type="InterPro" id="IPR011434">
    <property type="entry name" value="Ltp-like_HTH"/>
</dbReference>
<organism evidence="4 6">
    <name type="scientific">Methanobacterium veterum</name>
    <dbReference type="NCBI Taxonomy" id="408577"/>
    <lineage>
        <taxon>Archaea</taxon>
        <taxon>Methanobacteriati</taxon>
        <taxon>Methanobacteriota</taxon>
        <taxon>Methanomada group</taxon>
        <taxon>Methanobacteria</taxon>
        <taxon>Methanobacteriales</taxon>
        <taxon>Methanobacteriaceae</taxon>
        <taxon>Methanobacterium</taxon>
    </lineage>
</organism>
<feature type="region of interest" description="Disordered" evidence="1">
    <location>
        <begin position="196"/>
        <end position="223"/>
    </location>
</feature>
<dbReference type="EMBL" id="JAPVER010000020">
    <property type="protein sequence ID" value="MCZ3366624.1"/>
    <property type="molecule type" value="Genomic_DNA"/>
</dbReference>
<keyword evidence="2" id="KW-1133">Transmembrane helix</keyword>
<dbReference type="AlphaFoldDB" id="A0A9E5A0J2"/>
<sequence>MNELAKICPNCGKQNKITASFCEDCGTALNKVPNTPKQDNIQKNEQLDKPAGILDQIKRFWNARDTKGKALTSVAVCCLGVIIIGAIGGVLFPDKHITIGFNNATYDSLGTYHIDVNNSTTEYTISGYTEDGANLTVSSSDLNISAQRINLTSGNGFTYKVKIPANVTSATIRFEAVKAGKENTSVELTIKKVSTQVSSQATNTTPSTDTSSSDSSVTSATVGQEQAAKKAQEYLDTMPFSRSGLIKQLKFEGFTQQEAVYGVDQTGADWNEQAAKKAQSYLDTMSFSRSGLIKQLKFEGFTQQQAEYGVQAVGL</sequence>
<gene>
    <name evidence="5" type="ORF">O3H35_16405</name>
    <name evidence="4" type="ORF">O3H54_12105</name>
</gene>
<evidence type="ECO:0000313" key="6">
    <source>
        <dbReference type="Proteomes" id="UP001068021"/>
    </source>
</evidence>